<keyword evidence="4" id="KW-1185">Reference proteome</keyword>
<proteinExistence type="predicted"/>
<feature type="signal peptide" evidence="1">
    <location>
        <begin position="1"/>
        <end position="26"/>
    </location>
</feature>
<evidence type="ECO:0000313" key="4">
    <source>
        <dbReference type="Proteomes" id="UP000664369"/>
    </source>
</evidence>
<dbReference type="Proteomes" id="UP000664369">
    <property type="component" value="Unassembled WGS sequence"/>
</dbReference>
<gene>
    <name evidence="3" type="ORF">J4E00_09220</name>
</gene>
<dbReference type="InterPro" id="IPR026444">
    <property type="entry name" value="Secre_tail"/>
</dbReference>
<evidence type="ECO:0000259" key="2">
    <source>
        <dbReference type="Pfam" id="PF18962"/>
    </source>
</evidence>
<dbReference type="EMBL" id="JAGETZ010000003">
    <property type="protein sequence ID" value="MBO2009229.1"/>
    <property type="molecule type" value="Genomic_DNA"/>
</dbReference>
<name>A0ABS3QDB0_9BACT</name>
<feature type="chain" id="PRO_5045717231" evidence="1">
    <location>
        <begin position="27"/>
        <end position="589"/>
    </location>
</feature>
<dbReference type="NCBIfam" id="TIGR04183">
    <property type="entry name" value="Por_Secre_tail"/>
    <property type="match status" value="1"/>
</dbReference>
<keyword evidence="1" id="KW-0732">Signal</keyword>
<dbReference type="RefSeq" id="WP_208174850.1">
    <property type="nucleotide sequence ID" value="NZ_JAGETZ010000003.1"/>
</dbReference>
<evidence type="ECO:0000256" key="1">
    <source>
        <dbReference type="SAM" id="SignalP"/>
    </source>
</evidence>
<evidence type="ECO:0000313" key="3">
    <source>
        <dbReference type="EMBL" id="MBO2009229.1"/>
    </source>
</evidence>
<dbReference type="Pfam" id="PF18962">
    <property type="entry name" value="Por_Secre_tail"/>
    <property type="match status" value="1"/>
</dbReference>
<organism evidence="3 4">
    <name type="scientific">Hymenobacter negativus</name>
    <dbReference type="NCBI Taxonomy" id="2795026"/>
    <lineage>
        <taxon>Bacteria</taxon>
        <taxon>Pseudomonadati</taxon>
        <taxon>Bacteroidota</taxon>
        <taxon>Cytophagia</taxon>
        <taxon>Cytophagales</taxon>
        <taxon>Hymenobacteraceae</taxon>
        <taxon>Hymenobacter</taxon>
    </lineage>
</organism>
<protein>
    <submittedName>
        <fullName evidence="3">T9SS type A sorting domain-containing protein</fullName>
    </submittedName>
</protein>
<accession>A0ABS3QDB0</accession>
<comment type="caution">
    <text evidence="3">The sequence shown here is derived from an EMBL/GenBank/DDBJ whole genome shotgun (WGS) entry which is preliminary data.</text>
</comment>
<sequence length="589" mass="61149">MKTFSTMAARLVLVFALLGTVISAQAQYSVTGPVCQGSTAAVAYSYTMNPSETFSNWDTRGDIAISNPLSSGNVYTITVTSTGPGRGKLIFYSSAGGCGPTPHDLIINKTFPQPADSQFLGPDCVELGKTYGFVVPPLVSTPALINAQIGIDTYTWGTDAGAFPGNFAVDYSGDHSALALTLPTAGFTGNSLTLRVTIGGCNTAYMTKTIYVKPRTVTLIPGGAASCKTDFSAFTFTFSVETGVTYVWNGIPTGWSLSLPNSTPVAGGVTYATAGTQTATITPNSAVVADISVTAKNSGGGECAASTSNAFRVSRQLTTTNNPITPSLTGCLTPGASVTFTVASSLLPANTIFDWQLPAGWPTTTDTDNSITVTVPANVQAGDVTVRVAGCGTGGSTLPVKVSGENGCSASTYLIERYGSQKKYFEVTNPNNPGCEQGTGAGISYEWSSTNNPNPQHITISTPYVTFANAEVVGQSVNVIIRNSANCLEVNVGGTVNRMALGSTSATSSAEPLVAYPNPAGNELHVDLDLKKGAAQLMLTDMLGRTVQQTSTKEAHTRLDVREVPTGTYTLRAVLPDGKSVGKTVQVKH</sequence>
<reference evidence="3 4" key="1">
    <citation type="submission" date="2021-03" db="EMBL/GenBank/DDBJ databases">
        <authorList>
            <person name="Kim M.K."/>
        </authorList>
    </citation>
    <scope>NUCLEOTIDE SEQUENCE [LARGE SCALE GENOMIC DNA]</scope>
    <source>
        <strain evidence="3 4">BT442</strain>
    </source>
</reference>
<feature type="domain" description="Secretion system C-terminal sorting" evidence="2">
    <location>
        <begin position="516"/>
        <end position="580"/>
    </location>
</feature>